<dbReference type="AlphaFoldDB" id="A0A2W2BZF1"/>
<evidence type="ECO:0000313" key="4">
    <source>
        <dbReference type="EMBL" id="PZF81047.1"/>
    </source>
</evidence>
<dbReference type="RefSeq" id="WP_111256941.1">
    <property type="nucleotide sequence ID" value="NZ_POTW01000067.1"/>
</dbReference>
<dbReference type="Gene3D" id="3.40.225.10">
    <property type="entry name" value="Class II aldolase/adducin N-terminal domain"/>
    <property type="match status" value="1"/>
</dbReference>
<evidence type="ECO:0000259" key="3">
    <source>
        <dbReference type="SMART" id="SM01007"/>
    </source>
</evidence>
<dbReference type="SUPFAM" id="SSF53639">
    <property type="entry name" value="AraD/HMP-PK domain-like"/>
    <property type="match status" value="1"/>
</dbReference>
<comment type="caution">
    <text evidence="4">The sequence shown here is derived from an EMBL/GenBank/DDBJ whole genome shotgun (WGS) entry which is preliminary data.</text>
</comment>
<gene>
    <name evidence="4" type="ORF">C1I92_22740</name>
</gene>
<evidence type="ECO:0000256" key="1">
    <source>
        <dbReference type="ARBA" id="ARBA00022723"/>
    </source>
</evidence>
<dbReference type="EMBL" id="POTW01000067">
    <property type="protein sequence ID" value="PZF81047.1"/>
    <property type="molecule type" value="Genomic_DNA"/>
</dbReference>
<accession>A0A2W2BZF1</accession>
<sequence length="241" mass="26204">MTDLEQLKRDLVTCTRLLVLAGILDYSGHLSARVPGTDRVLIQPRDASRAALTADDLLVVDLDGALVEGDVPPPAETAIHTGVYRNRPDAALVCHGHPTLSTTFSMTDRPFLPMRHFAYRDPDGLPVHPDATHITTREQGDAVAATLGDRHACLLRAHGTVLVAPTVQELLMDCLDLEENARTLLAATQLTSGADGGELRPLSPEECAEIGRSYSRSRHRPHKLWEHYVHRGTTAGILGLP</sequence>
<keyword evidence="2" id="KW-0456">Lyase</keyword>
<proteinExistence type="predicted"/>
<dbReference type="GO" id="GO:0019323">
    <property type="term" value="P:pentose catabolic process"/>
    <property type="evidence" value="ECO:0007669"/>
    <property type="project" value="TreeGrafter"/>
</dbReference>
<dbReference type="Pfam" id="PF00596">
    <property type="entry name" value="Aldolase_II"/>
    <property type="match status" value="1"/>
</dbReference>
<dbReference type="GO" id="GO:0046872">
    <property type="term" value="F:metal ion binding"/>
    <property type="evidence" value="ECO:0007669"/>
    <property type="project" value="UniProtKB-KW"/>
</dbReference>
<evidence type="ECO:0000256" key="2">
    <source>
        <dbReference type="ARBA" id="ARBA00023239"/>
    </source>
</evidence>
<dbReference type="PANTHER" id="PTHR22789:SF0">
    <property type="entry name" value="3-OXO-TETRONATE 4-PHOSPHATE DECARBOXYLASE-RELATED"/>
    <property type="match status" value="1"/>
</dbReference>
<dbReference type="PANTHER" id="PTHR22789">
    <property type="entry name" value="FUCULOSE PHOSPHATE ALDOLASE"/>
    <property type="match status" value="1"/>
</dbReference>
<keyword evidence="5" id="KW-1185">Reference proteome</keyword>
<keyword evidence="1" id="KW-0479">Metal-binding</keyword>
<dbReference type="InterPro" id="IPR050197">
    <property type="entry name" value="Aldolase_class_II_sugar_metab"/>
</dbReference>
<dbReference type="InterPro" id="IPR001303">
    <property type="entry name" value="Aldolase_II/adducin_N"/>
</dbReference>
<evidence type="ECO:0000313" key="5">
    <source>
        <dbReference type="Proteomes" id="UP000248764"/>
    </source>
</evidence>
<dbReference type="SMART" id="SM01007">
    <property type="entry name" value="Aldolase_II"/>
    <property type="match status" value="1"/>
</dbReference>
<dbReference type="GO" id="GO:0016832">
    <property type="term" value="F:aldehyde-lyase activity"/>
    <property type="evidence" value="ECO:0007669"/>
    <property type="project" value="TreeGrafter"/>
</dbReference>
<dbReference type="InterPro" id="IPR036409">
    <property type="entry name" value="Aldolase_II/adducin_N_sf"/>
</dbReference>
<dbReference type="GO" id="GO:0005829">
    <property type="term" value="C:cytosol"/>
    <property type="evidence" value="ECO:0007669"/>
    <property type="project" value="TreeGrafter"/>
</dbReference>
<organism evidence="4 5">
    <name type="scientific">Jiangella anatolica</name>
    <dbReference type="NCBI Taxonomy" id="2670374"/>
    <lineage>
        <taxon>Bacteria</taxon>
        <taxon>Bacillati</taxon>
        <taxon>Actinomycetota</taxon>
        <taxon>Actinomycetes</taxon>
        <taxon>Jiangellales</taxon>
        <taxon>Jiangellaceae</taxon>
        <taxon>Jiangella</taxon>
    </lineage>
</organism>
<feature type="domain" description="Class II aldolase/adducin N-terminal" evidence="3">
    <location>
        <begin position="9"/>
        <end position="185"/>
    </location>
</feature>
<dbReference type="Proteomes" id="UP000248764">
    <property type="component" value="Unassembled WGS sequence"/>
</dbReference>
<name>A0A2W2BZF1_9ACTN</name>
<protein>
    <recommendedName>
        <fullName evidence="3">Class II aldolase/adducin N-terminal domain-containing protein</fullName>
    </recommendedName>
</protein>
<reference evidence="4 5" key="1">
    <citation type="submission" date="2018-01" db="EMBL/GenBank/DDBJ databases">
        <title>Draft genome sequence of Jiangella sp. GTF31.</title>
        <authorList>
            <person name="Sahin N."/>
            <person name="Ay H."/>
            <person name="Saygin H."/>
        </authorList>
    </citation>
    <scope>NUCLEOTIDE SEQUENCE [LARGE SCALE GENOMIC DNA]</scope>
    <source>
        <strain evidence="4 5">GTF31</strain>
    </source>
</reference>